<dbReference type="Proteomes" id="UP000198287">
    <property type="component" value="Unassembled WGS sequence"/>
</dbReference>
<dbReference type="EMBL" id="LNIX01000003">
    <property type="protein sequence ID" value="OXA56784.1"/>
    <property type="molecule type" value="Genomic_DNA"/>
</dbReference>
<dbReference type="InterPro" id="IPR018980">
    <property type="entry name" value="FERM_PH-like_C"/>
</dbReference>
<keyword evidence="16" id="KW-1185">Reference proteome</keyword>
<dbReference type="Pfam" id="PF00102">
    <property type="entry name" value="Y_phosphatase"/>
    <property type="match status" value="1"/>
</dbReference>
<dbReference type="Gene3D" id="2.30.42.10">
    <property type="match status" value="1"/>
</dbReference>
<dbReference type="Pfam" id="PF08736">
    <property type="entry name" value="FA"/>
    <property type="match status" value="1"/>
</dbReference>
<dbReference type="Gene3D" id="3.10.20.90">
    <property type="entry name" value="Phosphatidylinositol 3-kinase Catalytic Subunit, Chain A, domain 1"/>
    <property type="match status" value="1"/>
</dbReference>
<dbReference type="FunFam" id="2.30.29.30:FF:000002">
    <property type="entry name" value="Band 4.1-like protein 5 isoform 1"/>
    <property type="match status" value="1"/>
</dbReference>
<dbReference type="GO" id="GO:0048666">
    <property type="term" value="P:neuron development"/>
    <property type="evidence" value="ECO:0007669"/>
    <property type="project" value="UniProtKB-ARBA"/>
</dbReference>
<dbReference type="InterPro" id="IPR029071">
    <property type="entry name" value="Ubiquitin-like_domsf"/>
</dbReference>
<name>A0A226EID7_FOLCA</name>
<dbReference type="InterPro" id="IPR016130">
    <property type="entry name" value="Tyr_Pase_AS"/>
</dbReference>
<feature type="domain" description="Tyrosine specific protein phosphatases" evidence="12">
    <location>
        <begin position="969"/>
        <end position="1040"/>
    </location>
</feature>
<evidence type="ECO:0000259" key="13">
    <source>
        <dbReference type="PROSITE" id="PS50057"/>
    </source>
</evidence>
<dbReference type="InterPro" id="IPR019749">
    <property type="entry name" value="Band_41_domain"/>
</dbReference>
<dbReference type="InterPro" id="IPR014847">
    <property type="entry name" value="FA"/>
</dbReference>
<feature type="compositionally biased region" description="Polar residues" evidence="10">
    <location>
        <begin position="24"/>
        <end position="40"/>
    </location>
</feature>
<dbReference type="SUPFAM" id="SSF50156">
    <property type="entry name" value="PDZ domain-like"/>
    <property type="match status" value="1"/>
</dbReference>
<dbReference type="SMART" id="SM00295">
    <property type="entry name" value="B41"/>
    <property type="match status" value="1"/>
</dbReference>
<dbReference type="Gene3D" id="2.30.29.30">
    <property type="entry name" value="Pleckstrin-homology domain (PH domain)/Phosphotyrosine-binding domain (PTB)"/>
    <property type="match status" value="1"/>
</dbReference>
<evidence type="ECO:0000256" key="2">
    <source>
        <dbReference type="ARBA" id="ARBA00004282"/>
    </source>
</evidence>
<dbReference type="InterPro" id="IPR000242">
    <property type="entry name" value="PTP_cat"/>
</dbReference>
<dbReference type="InterPro" id="IPR000387">
    <property type="entry name" value="Tyr_Pase_dom"/>
</dbReference>
<organism evidence="15 16">
    <name type="scientific">Folsomia candida</name>
    <name type="common">Springtail</name>
    <dbReference type="NCBI Taxonomy" id="158441"/>
    <lineage>
        <taxon>Eukaryota</taxon>
        <taxon>Metazoa</taxon>
        <taxon>Ecdysozoa</taxon>
        <taxon>Arthropoda</taxon>
        <taxon>Hexapoda</taxon>
        <taxon>Collembola</taxon>
        <taxon>Entomobryomorpha</taxon>
        <taxon>Isotomoidea</taxon>
        <taxon>Isotomidae</taxon>
        <taxon>Proisotominae</taxon>
        <taxon>Folsomia</taxon>
    </lineage>
</organism>
<evidence type="ECO:0000256" key="1">
    <source>
        <dbReference type="ARBA" id="ARBA00004245"/>
    </source>
</evidence>
<keyword evidence="9" id="KW-0206">Cytoskeleton</keyword>
<comment type="subcellular location">
    <subcellularLocation>
        <location evidence="2">Cell junction</location>
    </subcellularLocation>
    <subcellularLocation>
        <location evidence="1">Cytoplasm</location>
        <location evidence="1">Cytoskeleton</location>
    </subcellularLocation>
</comment>
<dbReference type="PROSITE" id="PS00661">
    <property type="entry name" value="FERM_2"/>
    <property type="match status" value="1"/>
</dbReference>
<dbReference type="STRING" id="158441.A0A226EID7"/>
<dbReference type="InterPro" id="IPR001478">
    <property type="entry name" value="PDZ"/>
</dbReference>
<dbReference type="InterPro" id="IPR035963">
    <property type="entry name" value="FERM_2"/>
</dbReference>
<accession>A0A226EID7</accession>
<dbReference type="InterPro" id="IPR014352">
    <property type="entry name" value="FERM/acyl-CoA-bd_prot_sf"/>
</dbReference>
<feature type="domain" description="Tyrosine-protein phosphatase" evidence="11">
    <location>
        <begin position="789"/>
        <end position="1048"/>
    </location>
</feature>
<dbReference type="PANTHER" id="PTHR45706">
    <property type="entry name" value="TYROSINE-PROTEIN PHOSPHATASE"/>
    <property type="match status" value="1"/>
</dbReference>
<dbReference type="PANTHER" id="PTHR45706:SF4">
    <property type="entry name" value="TYROSINE-PROTEIN PHOSPHATASE"/>
    <property type="match status" value="1"/>
</dbReference>
<dbReference type="PROSITE" id="PS50106">
    <property type="entry name" value="PDZ"/>
    <property type="match status" value="1"/>
</dbReference>
<gene>
    <name evidence="15" type="ORF">Fcan01_07651</name>
</gene>
<dbReference type="SMART" id="SM00194">
    <property type="entry name" value="PTPc"/>
    <property type="match status" value="1"/>
</dbReference>
<dbReference type="Pfam" id="PF00373">
    <property type="entry name" value="FERM_M"/>
    <property type="match status" value="1"/>
</dbReference>
<evidence type="ECO:0000256" key="4">
    <source>
        <dbReference type="ARBA" id="ARBA00013064"/>
    </source>
</evidence>
<feature type="compositionally biased region" description="Basic and acidic residues" evidence="10">
    <location>
        <begin position="165"/>
        <end position="176"/>
    </location>
</feature>
<dbReference type="PRINTS" id="PR00700">
    <property type="entry name" value="PRTYPHPHTASE"/>
</dbReference>
<feature type="compositionally biased region" description="Polar residues" evidence="10">
    <location>
        <begin position="151"/>
        <end position="164"/>
    </location>
</feature>
<dbReference type="SMART" id="SM01195">
    <property type="entry name" value="FA"/>
    <property type="match status" value="1"/>
</dbReference>
<feature type="domain" description="FERM" evidence="13">
    <location>
        <begin position="71"/>
        <end position="402"/>
    </location>
</feature>
<proteinExistence type="inferred from homology"/>
<dbReference type="GO" id="GO:0009887">
    <property type="term" value="P:animal organ morphogenesis"/>
    <property type="evidence" value="ECO:0007669"/>
    <property type="project" value="UniProtKB-ARBA"/>
</dbReference>
<dbReference type="InterPro" id="IPR019747">
    <property type="entry name" value="FERM_CS"/>
</dbReference>
<dbReference type="PROSITE" id="PS50056">
    <property type="entry name" value="TYR_PHOSPHATASE_2"/>
    <property type="match status" value="1"/>
</dbReference>
<dbReference type="InterPro" id="IPR019748">
    <property type="entry name" value="FERM_central"/>
</dbReference>
<evidence type="ECO:0000256" key="5">
    <source>
        <dbReference type="ARBA" id="ARBA00022490"/>
    </source>
</evidence>
<dbReference type="SUPFAM" id="SSF50729">
    <property type="entry name" value="PH domain-like"/>
    <property type="match status" value="1"/>
</dbReference>
<keyword evidence="6" id="KW-0378">Hydrolase</keyword>
<dbReference type="OMA" id="MIRECRH"/>
<dbReference type="SUPFAM" id="SSF52799">
    <property type="entry name" value="(Phosphotyrosine protein) phosphatases II"/>
    <property type="match status" value="1"/>
</dbReference>
<evidence type="ECO:0000259" key="14">
    <source>
        <dbReference type="PROSITE" id="PS50106"/>
    </source>
</evidence>
<dbReference type="InterPro" id="IPR036034">
    <property type="entry name" value="PDZ_sf"/>
</dbReference>
<dbReference type="SMART" id="SM01196">
    <property type="entry name" value="FERM_C"/>
    <property type="match status" value="1"/>
</dbReference>
<dbReference type="AlphaFoldDB" id="A0A226EID7"/>
<dbReference type="SUPFAM" id="SSF47031">
    <property type="entry name" value="Second domain of FERM"/>
    <property type="match status" value="1"/>
</dbReference>
<feature type="domain" description="PDZ" evidence="14">
    <location>
        <begin position="649"/>
        <end position="734"/>
    </location>
</feature>
<dbReference type="InterPro" id="IPR011993">
    <property type="entry name" value="PH-like_dom_sf"/>
</dbReference>
<comment type="similarity">
    <text evidence="3">Belongs to the protein-tyrosine phosphatase family. Non-receptor class subfamily.</text>
</comment>
<dbReference type="SUPFAM" id="SSF54236">
    <property type="entry name" value="Ubiquitin-like"/>
    <property type="match status" value="1"/>
</dbReference>
<dbReference type="GO" id="GO:0005856">
    <property type="term" value="C:cytoskeleton"/>
    <property type="evidence" value="ECO:0007669"/>
    <property type="project" value="UniProtKB-SubCell"/>
</dbReference>
<protein>
    <recommendedName>
        <fullName evidence="4">protein-tyrosine-phosphatase</fullName>
        <ecNumber evidence="4">3.1.3.48</ecNumber>
    </recommendedName>
</protein>
<dbReference type="InterPro" id="IPR003595">
    <property type="entry name" value="Tyr_Pase_cat"/>
</dbReference>
<reference evidence="15 16" key="1">
    <citation type="submission" date="2015-12" db="EMBL/GenBank/DDBJ databases">
        <title>The genome of Folsomia candida.</title>
        <authorList>
            <person name="Faddeeva A."/>
            <person name="Derks M.F."/>
            <person name="Anvar Y."/>
            <person name="Smit S."/>
            <person name="Van Straalen N."/>
            <person name="Roelofs D."/>
        </authorList>
    </citation>
    <scope>NUCLEOTIDE SEQUENCE [LARGE SCALE GENOMIC DNA]</scope>
    <source>
        <strain evidence="15 16">VU population</strain>
        <tissue evidence="15">Whole body</tissue>
    </source>
</reference>
<dbReference type="GO" id="GO:0071944">
    <property type="term" value="C:cell periphery"/>
    <property type="evidence" value="ECO:0007669"/>
    <property type="project" value="UniProtKB-ARBA"/>
</dbReference>
<evidence type="ECO:0000313" key="16">
    <source>
        <dbReference type="Proteomes" id="UP000198287"/>
    </source>
</evidence>
<dbReference type="PROSITE" id="PS00383">
    <property type="entry name" value="TYR_PHOSPHATASE_1"/>
    <property type="match status" value="1"/>
</dbReference>
<dbReference type="InterPro" id="IPR029021">
    <property type="entry name" value="Prot-tyrosine_phosphatase-like"/>
</dbReference>
<dbReference type="SMART" id="SM00404">
    <property type="entry name" value="PTPc_motif"/>
    <property type="match status" value="1"/>
</dbReference>
<sequence>MFEKSRKSFISGARGTYRVRDSSLDATPSSTTNNNLNAISNAAGPPTTSKASISSSTYRISRSRSSRAKRLSITVIFLDDSQHTFEVEKSARGSVLLDKVFQHLELIERDYFGLTYDELLPPPEVIHPLSSPHLRWVEASKPLKKQIRFTKPSQKKSSFESSNGDFRRKSGSKLRDYSSTSSISSCATVYFRVKFFVEDPSKLHEEYTRYHVYLQIRKDINENRLLVSPSTGCVLASYAAQSEIGDFENELHDHEGLYLRRLNLRINGPHIEDVYRKICEIHQLHHGQTPADAEFNYLDQVKKLDAYGVNFHRVMDNAGKDLELGISSDGIRVYHSGLKINTFCWSKITKIAFKRKQFFIQLRRELSEDYDTLLLFECFSYRSCKALWKCCVENHAFFRLRSPPPVHVPTLALFGFGSRFHYTGKTEYQTREDASKSVSRTRRTFFRSQSKRVVVSKQVTPVLDSRRTIQSSEEVDMITNGDCNKENSSHWDGNNSQMKYPMNDKNEHNNALETYGIVSLKESKIDAWTNKNGGNGVYRNTNGALSDRLKLTLPLDSSSRTGVSARHQEQPRMAWAEQHLSDDEGGFVEPVSSQQVQLCNGGKLMGSSTAQVAAIVLNAAAAISTPHISKGIAFMDDDENSISDDGIVTIRLEPDAHDGKFGFNVKGGFDMGCPILVSRVAPGTPADQCYPRLNEADQIIQINGRETAGMIHADVVSAIRSAASVKKELVLRVKQNVYTTDDYEEPPFRYVPEVPLLQMPSQRGNGSESIQSPLTASMLLLAEAIETDISNQFDLLTRRKPELTCDAAKDQENSSKNRYRDILPYDKTRVLLINSPGGGDYINANFISMEVPSSGVVNRYIAAQGPLSTTTGDFWIMTWESQSPLIVMLTSLNERGRSKCFQYWPDQTNNPVTHHNIQVTLVQTKSSRQWIQREFTIKHLQTKEERSVIQLQYESWPDHGTPSDKNSFIRFMDKVRQVRSGSFDPVIVHCSAGIGRTGVLILMETAECLIEANQPVYPLDIVNRMREQRPLMIQTSSQYQFVQLVLTL</sequence>
<dbReference type="InterPro" id="IPR000299">
    <property type="entry name" value="FERM_domain"/>
</dbReference>
<feature type="region of interest" description="Disordered" evidence="10">
    <location>
        <begin position="21"/>
        <end position="59"/>
    </location>
</feature>
<dbReference type="Pfam" id="PF09379">
    <property type="entry name" value="FERM_N"/>
    <property type="match status" value="1"/>
</dbReference>
<comment type="caution">
    <text evidence="15">The sequence shown here is derived from an EMBL/GenBank/DDBJ whole genome shotgun (WGS) entry which is preliminary data.</text>
</comment>
<dbReference type="Pfam" id="PF00595">
    <property type="entry name" value="PDZ"/>
    <property type="match status" value="1"/>
</dbReference>
<dbReference type="PROSITE" id="PS50055">
    <property type="entry name" value="TYR_PHOSPHATASE_PTP"/>
    <property type="match status" value="1"/>
</dbReference>
<dbReference type="Gene3D" id="3.90.190.10">
    <property type="entry name" value="Protein tyrosine phosphatase superfamily"/>
    <property type="match status" value="1"/>
</dbReference>
<dbReference type="PROSITE" id="PS50057">
    <property type="entry name" value="FERM_3"/>
    <property type="match status" value="1"/>
</dbReference>
<keyword evidence="5" id="KW-0963">Cytoplasm</keyword>
<evidence type="ECO:0000256" key="10">
    <source>
        <dbReference type="SAM" id="MobiDB-lite"/>
    </source>
</evidence>
<evidence type="ECO:0000259" key="11">
    <source>
        <dbReference type="PROSITE" id="PS50055"/>
    </source>
</evidence>
<dbReference type="GO" id="GO:0070161">
    <property type="term" value="C:anchoring junction"/>
    <property type="evidence" value="ECO:0007669"/>
    <property type="project" value="UniProtKB-SubCell"/>
</dbReference>
<dbReference type="CDD" id="cd14473">
    <property type="entry name" value="FERM_B-lobe"/>
    <property type="match status" value="1"/>
</dbReference>
<evidence type="ECO:0000256" key="7">
    <source>
        <dbReference type="ARBA" id="ARBA00022912"/>
    </source>
</evidence>
<dbReference type="Gene3D" id="1.20.80.10">
    <property type="match status" value="1"/>
</dbReference>
<dbReference type="OrthoDB" id="5854685at2759"/>
<dbReference type="InterPro" id="IPR018979">
    <property type="entry name" value="FERM_N"/>
</dbReference>
<keyword evidence="7" id="KW-0904">Protein phosphatase</keyword>
<feature type="compositionally biased region" description="Low complexity" evidence="10">
    <location>
        <begin position="48"/>
        <end position="59"/>
    </location>
</feature>
<dbReference type="EC" id="3.1.3.48" evidence="4"/>
<dbReference type="Pfam" id="PF09380">
    <property type="entry name" value="FERM_C"/>
    <property type="match status" value="1"/>
</dbReference>
<evidence type="ECO:0000256" key="3">
    <source>
        <dbReference type="ARBA" id="ARBA00009649"/>
    </source>
</evidence>
<evidence type="ECO:0000256" key="8">
    <source>
        <dbReference type="ARBA" id="ARBA00022949"/>
    </source>
</evidence>
<dbReference type="SMART" id="SM00228">
    <property type="entry name" value="PDZ"/>
    <property type="match status" value="1"/>
</dbReference>
<evidence type="ECO:0000259" key="12">
    <source>
        <dbReference type="PROSITE" id="PS50056"/>
    </source>
</evidence>
<dbReference type="GO" id="GO:0004725">
    <property type="term" value="F:protein tyrosine phosphatase activity"/>
    <property type="evidence" value="ECO:0007669"/>
    <property type="project" value="UniProtKB-EC"/>
</dbReference>
<evidence type="ECO:0000313" key="15">
    <source>
        <dbReference type="EMBL" id="OXA56784.1"/>
    </source>
</evidence>
<evidence type="ECO:0000256" key="9">
    <source>
        <dbReference type="ARBA" id="ARBA00023212"/>
    </source>
</evidence>
<keyword evidence="8" id="KW-0965">Cell junction</keyword>
<feature type="region of interest" description="Disordered" evidence="10">
    <location>
        <begin position="150"/>
        <end position="179"/>
    </location>
</feature>
<evidence type="ECO:0000256" key="6">
    <source>
        <dbReference type="ARBA" id="ARBA00022801"/>
    </source>
</evidence>